<dbReference type="InterPro" id="IPR043594">
    <property type="entry name" value="HMGL"/>
</dbReference>
<evidence type="ECO:0000256" key="6">
    <source>
        <dbReference type="ARBA" id="ARBA00049877"/>
    </source>
</evidence>
<dbReference type="InterPro" id="IPR000891">
    <property type="entry name" value="PYR_CT"/>
</dbReference>
<dbReference type="EC" id="4.1.3.4" evidence="3"/>
<comment type="pathway">
    <text evidence="1">Metabolic intermediate metabolism; (S)-3-hydroxy-3-methylglutaryl-CoA degradation; acetoacetate from (S)-3-hydroxy-3-methylglutaryl-CoA: step 1/1.</text>
</comment>
<dbReference type="HOGENOM" id="CLU_022138_3_1_1"/>
<gene>
    <name evidence="9" type="ORF">PHLGIDRAFT_73969</name>
</gene>
<feature type="region of interest" description="Disordered" evidence="7">
    <location>
        <begin position="324"/>
        <end position="347"/>
    </location>
</feature>
<name>A0A0C3RW05_PHLG1</name>
<organism evidence="9 10">
    <name type="scientific">Phlebiopsis gigantea (strain 11061_1 CR5-6)</name>
    <name type="common">White-rot fungus</name>
    <name type="synonym">Peniophora gigantea</name>
    <dbReference type="NCBI Taxonomy" id="745531"/>
    <lineage>
        <taxon>Eukaryota</taxon>
        <taxon>Fungi</taxon>
        <taxon>Dikarya</taxon>
        <taxon>Basidiomycota</taxon>
        <taxon>Agaricomycotina</taxon>
        <taxon>Agaricomycetes</taxon>
        <taxon>Polyporales</taxon>
        <taxon>Phanerochaetaceae</taxon>
        <taxon>Phlebiopsis</taxon>
    </lineage>
</organism>
<evidence type="ECO:0000256" key="3">
    <source>
        <dbReference type="ARBA" id="ARBA00012910"/>
    </source>
</evidence>
<sequence length="347" mass="37032">MLCRNFRLTKLHRPQGLRSYSSAQNINLSDIRIVEVGPRDGLQNEKTVIPPAVKIELINRLNRTGLRHIEVGSFVSPKWVPQMAGTAEILTKMERVPGSHYPVLVPNMKGLEMLLRTLEAHPVPAGAPPLTDEIAVFTAATDAFSQANTNCTVAESLARLEGVAQKARDHGLRVRGYVSVIDTCPYAGQVDPAQVKNAAAALLGMGCYEVSLGDTTGTLNWLKTGNLLASFRDALPTHKLAMHLHDTFGQALANIATSVSFGVTTFDASVGGLGGCPYSPGATGNVATEDVLYFLQRPSLPADAPDLASVAAVGEWISQQLDRPNASRTGKALAARRERDSTAAESA</sequence>
<evidence type="ECO:0000259" key="8">
    <source>
        <dbReference type="PROSITE" id="PS50991"/>
    </source>
</evidence>
<feature type="domain" description="Pyruvate carboxyltransferase" evidence="8">
    <location>
        <begin position="31"/>
        <end position="311"/>
    </location>
</feature>
<keyword evidence="4" id="KW-0479">Metal-binding</keyword>
<dbReference type="PROSITE" id="PS50991">
    <property type="entry name" value="PYR_CT"/>
    <property type="match status" value="1"/>
</dbReference>
<accession>A0A0C3RW05</accession>
<feature type="compositionally biased region" description="Basic and acidic residues" evidence="7">
    <location>
        <begin position="335"/>
        <end position="347"/>
    </location>
</feature>
<dbReference type="GO" id="GO:0004419">
    <property type="term" value="F:hydroxymethylglutaryl-CoA lyase activity"/>
    <property type="evidence" value="ECO:0007669"/>
    <property type="project" value="UniProtKB-EC"/>
</dbReference>
<dbReference type="PANTHER" id="PTHR42738:SF7">
    <property type="entry name" value="HYDROXYMETHYLGLUTARYL-COA LYASE"/>
    <property type="match status" value="1"/>
</dbReference>
<protein>
    <recommendedName>
        <fullName evidence="3">hydroxymethylglutaryl-CoA lyase</fullName>
        <ecNumber evidence="3">4.1.3.4</ecNumber>
    </recommendedName>
</protein>
<dbReference type="FunFam" id="3.20.20.70:FF:000201">
    <property type="entry name" value="Hydroxymethylglutaryl-CoA lyase"/>
    <property type="match status" value="1"/>
</dbReference>
<dbReference type="EMBL" id="KN840538">
    <property type="protein sequence ID" value="KIP05641.1"/>
    <property type="molecule type" value="Genomic_DNA"/>
</dbReference>
<reference evidence="9 10" key="1">
    <citation type="journal article" date="2014" name="PLoS Genet.">
        <title>Analysis of the Phlebiopsis gigantea genome, transcriptome and secretome provides insight into its pioneer colonization strategies of wood.</title>
        <authorList>
            <person name="Hori C."/>
            <person name="Ishida T."/>
            <person name="Igarashi K."/>
            <person name="Samejima M."/>
            <person name="Suzuki H."/>
            <person name="Master E."/>
            <person name="Ferreira P."/>
            <person name="Ruiz-Duenas F.J."/>
            <person name="Held B."/>
            <person name="Canessa P."/>
            <person name="Larrondo L.F."/>
            <person name="Schmoll M."/>
            <person name="Druzhinina I.S."/>
            <person name="Kubicek C.P."/>
            <person name="Gaskell J.A."/>
            <person name="Kersten P."/>
            <person name="St John F."/>
            <person name="Glasner J."/>
            <person name="Sabat G."/>
            <person name="Splinter BonDurant S."/>
            <person name="Syed K."/>
            <person name="Yadav J."/>
            <person name="Mgbeahuruike A.C."/>
            <person name="Kovalchuk A."/>
            <person name="Asiegbu F.O."/>
            <person name="Lackner G."/>
            <person name="Hoffmeister D."/>
            <person name="Rencoret J."/>
            <person name="Gutierrez A."/>
            <person name="Sun H."/>
            <person name="Lindquist E."/>
            <person name="Barry K."/>
            <person name="Riley R."/>
            <person name="Grigoriev I.V."/>
            <person name="Henrissat B."/>
            <person name="Kues U."/>
            <person name="Berka R.M."/>
            <person name="Martinez A.T."/>
            <person name="Covert S.F."/>
            <person name="Blanchette R.A."/>
            <person name="Cullen D."/>
        </authorList>
    </citation>
    <scope>NUCLEOTIDE SEQUENCE [LARGE SCALE GENOMIC DNA]</scope>
    <source>
        <strain evidence="9 10">11061_1 CR5-6</strain>
    </source>
</reference>
<evidence type="ECO:0000256" key="1">
    <source>
        <dbReference type="ARBA" id="ARBA00005143"/>
    </source>
</evidence>
<dbReference type="Gene3D" id="3.20.20.70">
    <property type="entry name" value="Aldolase class I"/>
    <property type="match status" value="1"/>
</dbReference>
<dbReference type="GO" id="GO:0046872">
    <property type="term" value="F:metal ion binding"/>
    <property type="evidence" value="ECO:0007669"/>
    <property type="project" value="UniProtKB-KW"/>
</dbReference>
<evidence type="ECO:0000256" key="7">
    <source>
        <dbReference type="SAM" id="MobiDB-lite"/>
    </source>
</evidence>
<evidence type="ECO:0000256" key="4">
    <source>
        <dbReference type="ARBA" id="ARBA00022723"/>
    </source>
</evidence>
<dbReference type="GO" id="GO:0006552">
    <property type="term" value="P:L-leucine catabolic process"/>
    <property type="evidence" value="ECO:0007669"/>
    <property type="project" value="TreeGrafter"/>
</dbReference>
<dbReference type="GO" id="GO:0046951">
    <property type="term" value="P:ketone body biosynthetic process"/>
    <property type="evidence" value="ECO:0007669"/>
    <property type="project" value="TreeGrafter"/>
</dbReference>
<proteinExistence type="inferred from homology"/>
<keyword evidence="10" id="KW-1185">Reference proteome</keyword>
<dbReference type="NCBIfam" id="NF004283">
    <property type="entry name" value="PRK05692.1"/>
    <property type="match status" value="1"/>
</dbReference>
<comment type="similarity">
    <text evidence="2">Belongs to the HMG-CoA lyase family.</text>
</comment>
<keyword evidence="5" id="KW-0456">Lyase</keyword>
<comment type="catalytic activity">
    <reaction evidence="6">
        <text>(3S)-3-hydroxy-3-methylglutaryl-CoA = acetoacetate + acetyl-CoA</text>
        <dbReference type="Rhea" id="RHEA:24404"/>
        <dbReference type="ChEBI" id="CHEBI:13705"/>
        <dbReference type="ChEBI" id="CHEBI:43074"/>
        <dbReference type="ChEBI" id="CHEBI:57288"/>
        <dbReference type="EC" id="4.1.3.4"/>
    </reaction>
</comment>
<dbReference type="AlphaFoldDB" id="A0A0C3RW05"/>
<dbReference type="CDD" id="cd07938">
    <property type="entry name" value="DRE_TIM_HMGL"/>
    <property type="match status" value="1"/>
</dbReference>
<dbReference type="PANTHER" id="PTHR42738">
    <property type="entry name" value="HYDROXYMETHYLGLUTARYL-COA LYASE"/>
    <property type="match status" value="1"/>
</dbReference>
<evidence type="ECO:0000313" key="10">
    <source>
        <dbReference type="Proteomes" id="UP000053257"/>
    </source>
</evidence>
<dbReference type="Pfam" id="PF00682">
    <property type="entry name" value="HMGL-like"/>
    <property type="match status" value="1"/>
</dbReference>
<dbReference type="UniPathway" id="UPA00896">
    <property type="reaction ID" value="UER00863"/>
</dbReference>
<evidence type="ECO:0000313" key="9">
    <source>
        <dbReference type="EMBL" id="KIP05641.1"/>
    </source>
</evidence>
<dbReference type="SUPFAM" id="SSF51569">
    <property type="entry name" value="Aldolase"/>
    <property type="match status" value="1"/>
</dbReference>
<evidence type="ECO:0000256" key="2">
    <source>
        <dbReference type="ARBA" id="ARBA00009405"/>
    </source>
</evidence>
<dbReference type="InterPro" id="IPR013785">
    <property type="entry name" value="Aldolase_TIM"/>
</dbReference>
<dbReference type="OrthoDB" id="1905920at2759"/>
<evidence type="ECO:0000256" key="5">
    <source>
        <dbReference type="ARBA" id="ARBA00023239"/>
    </source>
</evidence>
<dbReference type="Proteomes" id="UP000053257">
    <property type="component" value="Unassembled WGS sequence"/>
</dbReference>
<dbReference type="STRING" id="745531.A0A0C3RW05"/>